<evidence type="ECO:0000313" key="4">
    <source>
        <dbReference type="EMBL" id="KAK6188305.1"/>
    </source>
</evidence>
<dbReference type="EMBL" id="JAZGQO010000003">
    <property type="protein sequence ID" value="KAK6188305.1"/>
    <property type="molecule type" value="Genomic_DNA"/>
</dbReference>
<sequence length="632" mass="68655">MAGVKREREDDSSDLDHSDGSSFKRTKFNDGFDECRDDEMFDSTPSSRTVGRVRKKSAKVLEMEEFEEAEKKQYKKPPDSNKKTTNLIKCSGSATKVKVKTEEIVATDSPENIPDSTTPPPKKPNKSSVIKLLLSSPAVPTAPSVSTKTVTKSKPEMHTEVESQGVTASTKKAIKSKVKVKDLTSPLPPNVKLEIETVEEVKTPTVSDLAVLSPTSAIYANMPDIASISPSSKKDGSLKMKLILSPKQENPTDIIKPEFNVPETQVAKSTKKPKKKKEFPTNEPTSTSKSPSEAMPNLAALVNAAGITANIKKKPQPKKKSKKNLEFEFETLGETMDPIDRDEEPQLVIVDPTQSTGKKKSVKKTSSGIGKIKKKIKTEPDLDGEPLEGPVPPEGDLAALSAKVHKQVIGKKKKMSSDILKKPKIKKNKRPPTAYTLWCNAHRTDVLKENPKMDFAQMSRRLGVIWQGLSKKEKLSWKRKAKKLAGKGSTLISTGKTKQPAQSQSLAASSAPTGVVIPTAAKPTSPVAPVNKRNSAEEHLNITVPRGLGTDPVDVAAHLKLMGESLSIIGMRLQETKGHMAVQGGLSVLLDSLICSCGPLMCLTQQVTELNGCDRNTHSKTLDNIAYIMPGL</sequence>
<evidence type="ECO:0000256" key="2">
    <source>
        <dbReference type="SAM" id="MobiDB-lite"/>
    </source>
</evidence>
<feature type="compositionally biased region" description="Low complexity" evidence="2">
    <location>
        <begin position="499"/>
        <end position="510"/>
    </location>
</feature>
<feature type="region of interest" description="Disordered" evidence="2">
    <location>
        <begin position="249"/>
        <end position="297"/>
    </location>
</feature>
<protein>
    <recommendedName>
        <fullName evidence="3">HMG box domain-containing protein</fullName>
    </recommendedName>
</protein>
<dbReference type="Gene3D" id="1.10.30.10">
    <property type="entry name" value="High mobility group box domain"/>
    <property type="match status" value="1"/>
</dbReference>
<dbReference type="PANTHER" id="PTHR46584:SF1">
    <property type="entry name" value="HMG DOMAIN-CONTAINING PROTEIN 4"/>
    <property type="match status" value="1"/>
</dbReference>
<organism evidence="4 5">
    <name type="scientific">Patella caerulea</name>
    <name type="common">Rayed Mediterranean limpet</name>
    <dbReference type="NCBI Taxonomy" id="87958"/>
    <lineage>
        <taxon>Eukaryota</taxon>
        <taxon>Metazoa</taxon>
        <taxon>Spiralia</taxon>
        <taxon>Lophotrochozoa</taxon>
        <taxon>Mollusca</taxon>
        <taxon>Gastropoda</taxon>
        <taxon>Patellogastropoda</taxon>
        <taxon>Patelloidea</taxon>
        <taxon>Patellidae</taxon>
        <taxon>Patella</taxon>
    </lineage>
</organism>
<feature type="region of interest" description="Disordered" evidence="2">
    <location>
        <begin position="491"/>
        <end position="510"/>
    </location>
</feature>
<feature type="domain" description="HMG box" evidence="3">
    <location>
        <begin position="428"/>
        <end position="483"/>
    </location>
</feature>
<dbReference type="PROSITE" id="PS50118">
    <property type="entry name" value="HMG_BOX_2"/>
    <property type="match status" value="1"/>
</dbReference>
<dbReference type="Proteomes" id="UP001347796">
    <property type="component" value="Unassembled WGS sequence"/>
</dbReference>
<evidence type="ECO:0000313" key="5">
    <source>
        <dbReference type="Proteomes" id="UP001347796"/>
    </source>
</evidence>
<keyword evidence="5" id="KW-1185">Reference proteome</keyword>
<reference evidence="4 5" key="1">
    <citation type="submission" date="2024-01" db="EMBL/GenBank/DDBJ databases">
        <title>The genome of the rayed Mediterranean limpet Patella caerulea (Linnaeus, 1758).</title>
        <authorList>
            <person name="Anh-Thu Weber A."/>
            <person name="Halstead-Nussloch G."/>
        </authorList>
    </citation>
    <scope>NUCLEOTIDE SEQUENCE [LARGE SCALE GENOMIC DNA]</scope>
    <source>
        <strain evidence="4">AATW-2023a</strain>
        <tissue evidence="4">Whole specimen</tissue>
    </source>
</reference>
<dbReference type="InterPro" id="IPR009071">
    <property type="entry name" value="HMG_box_dom"/>
</dbReference>
<feature type="compositionally biased region" description="Basic and acidic residues" evidence="2">
    <location>
        <begin position="1"/>
        <end position="19"/>
    </location>
</feature>
<dbReference type="AlphaFoldDB" id="A0AAN8PY59"/>
<comment type="caution">
    <text evidence="4">The sequence shown here is derived from an EMBL/GenBank/DDBJ whole genome shotgun (WGS) entry which is preliminary data.</text>
</comment>
<keyword evidence="1" id="KW-0238">DNA-binding</keyword>
<feature type="compositionally biased region" description="Polar residues" evidence="2">
    <location>
        <begin position="83"/>
        <end position="94"/>
    </location>
</feature>
<dbReference type="InterPro" id="IPR042477">
    <property type="entry name" value="HMGXB4"/>
</dbReference>
<dbReference type="Pfam" id="PF00505">
    <property type="entry name" value="HMG_box"/>
    <property type="match status" value="1"/>
</dbReference>
<name>A0AAN8PY59_PATCE</name>
<proteinExistence type="predicted"/>
<dbReference type="CDD" id="cd00084">
    <property type="entry name" value="HMG-box_SF"/>
    <property type="match status" value="1"/>
</dbReference>
<dbReference type="InterPro" id="IPR036910">
    <property type="entry name" value="HMG_box_dom_sf"/>
</dbReference>
<accession>A0AAN8PY59</accession>
<dbReference type="PANTHER" id="PTHR46584">
    <property type="entry name" value="HMG DOMAIN-CONTAINING PROTEIN 4"/>
    <property type="match status" value="1"/>
</dbReference>
<dbReference type="GO" id="GO:0005634">
    <property type="term" value="C:nucleus"/>
    <property type="evidence" value="ECO:0007669"/>
    <property type="project" value="UniProtKB-UniRule"/>
</dbReference>
<gene>
    <name evidence="4" type="ORF">SNE40_004507</name>
</gene>
<dbReference type="SMART" id="SM00398">
    <property type="entry name" value="HMG"/>
    <property type="match status" value="1"/>
</dbReference>
<evidence type="ECO:0000259" key="3">
    <source>
        <dbReference type="PROSITE" id="PS50118"/>
    </source>
</evidence>
<feature type="compositionally biased region" description="Low complexity" evidence="2">
    <location>
        <begin position="126"/>
        <end position="147"/>
    </location>
</feature>
<feature type="compositionally biased region" description="Polar residues" evidence="2">
    <location>
        <begin position="282"/>
        <end position="291"/>
    </location>
</feature>
<feature type="region of interest" description="Disordered" evidence="2">
    <location>
        <begin position="1"/>
        <end position="171"/>
    </location>
</feature>
<feature type="compositionally biased region" description="Basic and acidic residues" evidence="2">
    <location>
        <begin position="69"/>
        <end position="82"/>
    </location>
</feature>
<dbReference type="SUPFAM" id="SSF47095">
    <property type="entry name" value="HMG-box"/>
    <property type="match status" value="1"/>
</dbReference>
<feature type="DNA-binding region" description="HMG box" evidence="1">
    <location>
        <begin position="428"/>
        <end position="483"/>
    </location>
</feature>
<keyword evidence="1" id="KW-0539">Nucleus</keyword>
<dbReference type="GO" id="GO:0003677">
    <property type="term" value="F:DNA binding"/>
    <property type="evidence" value="ECO:0007669"/>
    <property type="project" value="UniProtKB-UniRule"/>
</dbReference>
<evidence type="ECO:0000256" key="1">
    <source>
        <dbReference type="PROSITE-ProRule" id="PRU00267"/>
    </source>
</evidence>